<dbReference type="Proteomes" id="UP000800200">
    <property type="component" value="Unassembled WGS sequence"/>
</dbReference>
<dbReference type="EMBL" id="ML994614">
    <property type="protein sequence ID" value="KAF2192951.1"/>
    <property type="molecule type" value="Genomic_DNA"/>
</dbReference>
<reference evidence="2" key="1">
    <citation type="journal article" date="2020" name="Stud. Mycol.">
        <title>101 Dothideomycetes genomes: a test case for predicting lifestyles and emergence of pathogens.</title>
        <authorList>
            <person name="Haridas S."/>
            <person name="Albert R."/>
            <person name="Binder M."/>
            <person name="Bloem J."/>
            <person name="Labutti K."/>
            <person name="Salamov A."/>
            <person name="Andreopoulos B."/>
            <person name="Baker S."/>
            <person name="Barry K."/>
            <person name="Bills G."/>
            <person name="Bluhm B."/>
            <person name="Cannon C."/>
            <person name="Castanera R."/>
            <person name="Culley D."/>
            <person name="Daum C."/>
            <person name="Ezra D."/>
            <person name="Gonzalez J."/>
            <person name="Henrissat B."/>
            <person name="Kuo A."/>
            <person name="Liang C."/>
            <person name="Lipzen A."/>
            <person name="Lutzoni F."/>
            <person name="Magnuson J."/>
            <person name="Mondo S."/>
            <person name="Nolan M."/>
            <person name="Ohm R."/>
            <person name="Pangilinan J."/>
            <person name="Park H.-J."/>
            <person name="Ramirez L."/>
            <person name="Alfaro M."/>
            <person name="Sun H."/>
            <person name="Tritt A."/>
            <person name="Yoshinaga Y."/>
            <person name="Zwiers L.-H."/>
            <person name="Turgeon B."/>
            <person name="Goodwin S."/>
            <person name="Spatafora J."/>
            <person name="Crous P."/>
            <person name="Grigoriev I."/>
        </authorList>
    </citation>
    <scope>NUCLEOTIDE SEQUENCE</scope>
    <source>
        <strain evidence="2">CBS 207.26</strain>
    </source>
</reference>
<name>A0A6A6ENU2_9PEZI</name>
<gene>
    <name evidence="2" type="ORF">K469DRAFT_280877</name>
</gene>
<feature type="region of interest" description="Disordered" evidence="1">
    <location>
        <begin position="46"/>
        <end position="66"/>
    </location>
</feature>
<evidence type="ECO:0000313" key="2">
    <source>
        <dbReference type="EMBL" id="KAF2192951.1"/>
    </source>
</evidence>
<keyword evidence="3" id="KW-1185">Reference proteome</keyword>
<protein>
    <submittedName>
        <fullName evidence="2">Uncharacterized protein</fullName>
    </submittedName>
</protein>
<evidence type="ECO:0000313" key="3">
    <source>
        <dbReference type="Proteomes" id="UP000800200"/>
    </source>
</evidence>
<evidence type="ECO:0000256" key="1">
    <source>
        <dbReference type="SAM" id="MobiDB-lite"/>
    </source>
</evidence>
<accession>A0A6A6ENU2</accession>
<organism evidence="2 3">
    <name type="scientific">Zopfia rhizophila CBS 207.26</name>
    <dbReference type="NCBI Taxonomy" id="1314779"/>
    <lineage>
        <taxon>Eukaryota</taxon>
        <taxon>Fungi</taxon>
        <taxon>Dikarya</taxon>
        <taxon>Ascomycota</taxon>
        <taxon>Pezizomycotina</taxon>
        <taxon>Dothideomycetes</taxon>
        <taxon>Dothideomycetes incertae sedis</taxon>
        <taxon>Zopfiaceae</taxon>
        <taxon>Zopfia</taxon>
    </lineage>
</organism>
<proteinExistence type="predicted"/>
<sequence>MVANWKSGKSMLALSAQSQCVDSGLPSHSAPSRSLRPRKVQDEAGALDLGRCHPAKQPRGARQGNEQCALTRDRFLSAVNVHKQARSPVWYDHDAVSLGLFLAQSLRTLFDRAAPQCDCMTMTAPRTIENTPTSHRQSASIVRFSRCLSCPSFSCAVPRKYPAP</sequence>
<dbReference type="AlphaFoldDB" id="A0A6A6ENU2"/>